<gene>
    <name evidence="1" type="ORF">MSZNOR_4066</name>
</gene>
<evidence type="ECO:0000313" key="1">
    <source>
        <dbReference type="EMBL" id="CAI8932196.1"/>
    </source>
</evidence>
<dbReference type="Proteomes" id="UP001162030">
    <property type="component" value="Chromosome"/>
</dbReference>
<sequence length="47" mass="5447">MVVERDFTNTVSERRRDAMILRVLVSIQAVGKHSWNYLLFARKIVAG</sequence>
<proteinExistence type="predicted"/>
<keyword evidence="2" id="KW-1185">Reference proteome</keyword>
<protein>
    <submittedName>
        <fullName evidence="1">Uncharacterized protein</fullName>
    </submittedName>
</protein>
<dbReference type="EMBL" id="OX458333">
    <property type="protein sequence ID" value="CAI8932196.1"/>
    <property type="molecule type" value="Genomic_DNA"/>
</dbReference>
<name>A0ABN8X7X8_9GAMM</name>
<organism evidence="1 2">
    <name type="scientific">Methylocaldum szegediense</name>
    <dbReference type="NCBI Taxonomy" id="73780"/>
    <lineage>
        <taxon>Bacteria</taxon>
        <taxon>Pseudomonadati</taxon>
        <taxon>Pseudomonadota</taxon>
        <taxon>Gammaproteobacteria</taxon>
        <taxon>Methylococcales</taxon>
        <taxon>Methylococcaceae</taxon>
        <taxon>Methylocaldum</taxon>
    </lineage>
</organism>
<evidence type="ECO:0000313" key="2">
    <source>
        <dbReference type="Proteomes" id="UP001162030"/>
    </source>
</evidence>
<reference evidence="1 2" key="1">
    <citation type="submission" date="2023-03" db="EMBL/GenBank/DDBJ databases">
        <authorList>
            <person name="Pearce D."/>
        </authorList>
    </citation>
    <scope>NUCLEOTIDE SEQUENCE [LARGE SCALE GENOMIC DNA]</scope>
    <source>
        <strain evidence="1">Msz</strain>
    </source>
</reference>
<accession>A0ABN8X7X8</accession>